<accession>A0A0M3KHJ2</accession>
<dbReference type="GO" id="GO:0006297">
    <property type="term" value="P:nucleotide-excision repair, DNA gap filling"/>
    <property type="evidence" value="ECO:0007669"/>
    <property type="project" value="TreeGrafter"/>
</dbReference>
<keyword evidence="1" id="KW-0548">Nucleotidyltransferase</keyword>
<keyword evidence="1" id="KW-0238">DNA-binding</keyword>
<dbReference type="GO" id="GO:0006287">
    <property type="term" value="P:base-excision repair, gap-filling"/>
    <property type="evidence" value="ECO:0007669"/>
    <property type="project" value="TreeGrafter"/>
</dbReference>
<dbReference type="WBParaSite" id="ASIM_0002045701-mRNA-1">
    <property type="protein sequence ID" value="ASIM_0002045701-mRNA-1"/>
    <property type="gene ID" value="ASIM_0002045701"/>
</dbReference>
<organism evidence="2">
    <name type="scientific">Anisakis simplex</name>
    <name type="common">Herring worm</name>
    <dbReference type="NCBI Taxonomy" id="6269"/>
    <lineage>
        <taxon>Eukaryota</taxon>
        <taxon>Metazoa</taxon>
        <taxon>Ecdysozoa</taxon>
        <taxon>Nematoda</taxon>
        <taxon>Chromadorea</taxon>
        <taxon>Rhabditida</taxon>
        <taxon>Spirurina</taxon>
        <taxon>Ascaridomorpha</taxon>
        <taxon>Ascaridoidea</taxon>
        <taxon>Anisakidae</taxon>
        <taxon>Anisakis</taxon>
        <taxon>Anisakis simplex complex</taxon>
    </lineage>
</organism>
<name>A0A0M3KHJ2_ANISI</name>
<keyword evidence="1" id="KW-0239">DNA-directed DNA polymerase</keyword>
<keyword evidence="1" id="KW-0235">DNA replication</keyword>
<comment type="similarity">
    <text evidence="1">Belongs to the DNA polymerase type-B family.</text>
</comment>
<dbReference type="InterPro" id="IPR029703">
    <property type="entry name" value="POL2"/>
</dbReference>
<comment type="catalytic activity">
    <reaction evidence="1">
        <text>DNA(n) + a 2'-deoxyribonucleoside 5'-triphosphate = DNA(n+1) + diphosphate</text>
        <dbReference type="Rhea" id="RHEA:22508"/>
        <dbReference type="Rhea" id="RHEA-COMP:17339"/>
        <dbReference type="Rhea" id="RHEA-COMP:17340"/>
        <dbReference type="ChEBI" id="CHEBI:33019"/>
        <dbReference type="ChEBI" id="CHEBI:61560"/>
        <dbReference type="ChEBI" id="CHEBI:173112"/>
        <dbReference type="EC" id="2.7.7.7"/>
    </reaction>
</comment>
<reference evidence="2" key="1">
    <citation type="submission" date="2017-02" db="UniProtKB">
        <authorList>
            <consortium name="WormBaseParasite"/>
        </authorList>
    </citation>
    <scope>IDENTIFICATION</scope>
</reference>
<sequence>LYMKYVHPFIFALCTIIPLGPDDVLRKGSGTLCEALLMVEAFHNNIIFPNKYIQYGSKVTDDGHLIESETYVGGHVEAIESGVFRADLPERFVIAQMDDFIKRPMRIEKPKIYHLDVGAMYPNIILTNRLQPSAVVDEEDCMACIYNTPDAKCKRVMRWEWR</sequence>
<dbReference type="EC" id="2.7.7.7" evidence="1"/>
<dbReference type="GO" id="GO:0000278">
    <property type="term" value="P:mitotic cell cycle"/>
    <property type="evidence" value="ECO:0007669"/>
    <property type="project" value="TreeGrafter"/>
</dbReference>
<evidence type="ECO:0000313" key="2">
    <source>
        <dbReference type="WBParaSite" id="ASIM_0002045701-mRNA-1"/>
    </source>
</evidence>
<dbReference type="GO" id="GO:0008270">
    <property type="term" value="F:zinc ion binding"/>
    <property type="evidence" value="ECO:0007669"/>
    <property type="project" value="UniProtKB-KW"/>
</dbReference>
<dbReference type="PANTHER" id="PTHR10670">
    <property type="entry name" value="DNA POLYMERASE EPSILON CATALYTIC SUBUNIT A"/>
    <property type="match status" value="1"/>
</dbReference>
<dbReference type="GO" id="GO:0008622">
    <property type="term" value="C:epsilon DNA polymerase complex"/>
    <property type="evidence" value="ECO:0007669"/>
    <property type="project" value="InterPro"/>
</dbReference>
<dbReference type="AlphaFoldDB" id="A0A0M3KHJ2"/>
<keyword evidence="1" id="KW-0479">Metal-binding</keyword>
<dbReference type="GO" id="GO:0008310">
    <property type="term" value="F:single-stranded DNA 3'-5' DNA exonuclease activity"/>
    <property type="evidence" value="ECO:0007669"/>
    <property type="project" value="TreeGrafter"/>
</dbReference>
<comment type="function">
    <text evidence="1">DNA polymerase II participates in chromosomal DNA replication.</text>
</comment>
<dbReference type="GO" id="GO:0003677">
    <property type="term" value="F:DNA binding"/>
    <property type="evidence" value="ECO:0007669"/>
    <property type="project" value="UniProtKB-KW"/>
</dbReference>
<dbReference type="SUPFAM" id="SSF56672">
    <property type="entry name" value="DNA/RNA polymerases"/>
    <property type="match status" value="1"/>
</dbReference>
<dbReference type="GO" id="GO:0006272">
    <property type="term" value="P:leading strand elongation"/>
    <property type="evidence" value="ECO:0007669"/>
    <property type="project" value="TreeGrafter"/>
</dbReference>
<keyword evidence="1" id="KW-0863">Zinc-finger</keyword>
<keyword evidence="1" id="KW-0411">Iron-sulfur</keyword>
<dbReference type="PANTHER" id="PTHR10670:SF0">
    <property type="entry name" value="DNA POLYMERASE EPSILON CATALYTIC SUBUNIT A"/>
    <property type="match status" value="1"/>
</dbReference>
<dbReference type="GO" id="GO:0051539">
    <property type="term" value="F:4 iron, 4 sulfur cluster binding"/>
    <property type="evidence" value="ECO:0007669"/>
    <property type="project" value="UniProtKB-KW"/>
</dbReference>
<keyword evidence="1" id="KW-0862">Zinc</keyword>
<keyword evidence="1" id="KW-0808">Transferase</keyword>
<comment type="cofactor">
    <cofactor evidence="1">
        <name>[4Fe-4S] cluster</name>
        <dbReference type="ChEBI" id="CHEBI:49883"/>
    </cofactor>
</comment>
<comment type="subcellular location">
    <subcellularLocation>
        <location evidence="1">Nucleus</location>
    </subcellularLocation>
</comment>
<dbReference type="GO" id="GO:0045004">
    <property type="term" value="P:DNA replication proofreading"/>
    <property type="evidence" value="ECO:0007669"/>
    <property type="project" value="TreeGrafter"/>
</dbReference>
<proteinExistence type="inferred from homology"/>
<dbReference type="InterPro" id="IPR043502">
    <property type="entry name" value="DNA/RNA_pol_sf"/>
</dbReference>
<keyword evidence="1" id="KW-0004">4Fe-4S</keyword>
<keyword evidence="1" id="KW-0408">Iron</keyword>
<keyword evidence="1" id="KW-0539">Nucleus</keyword>
<protein>
    <recommendedName>
        <fullName evidence="1">DNA polymerase epsilon catalytic subunit</fullName>
        <ecNumber evidence="1">2.7.7.7</ecNumber>
    </recommendedName>
</protein>
<evidence type="ECO:0000256" key="1">
    <source>
        <dbReference type="RuleBase" id="RU365029"/>
    </source>
</evidence>
<dbReference type="GO" id="GO:0003887">
    <property type="term" value="F:DNA-directed DNA polymerase activity"/>
    <property type="evidence" value="ECO:0007669"/>
    <property type="project" value="UniProtKB-KW"/>
</dbReference>